<dbReference type="InterPro" id="IPR010982">
    <property type="entry name" value="Lambda_DNA-bd_dom_sf"/>
</dbReference>
<name>A0A9X4NKA8_9LACT</name>
<dbReference type="RefSeq" id="WP_278229348.1">
    <property type="nucleotide sequence ID" value="NZ_JAOWLY010000016.1"/>
</dbReference>
<organism evidence="2 3">
    <name type="scientific">Lactococcus lactis</name>
    <dbReference type="NCBI Taxonomy" id="1358"/>
    <lineage>
        <taxon>Bacteria</taxon>
        <taxon>Bacillati</taxon>
        <taxon>Bacillota</taxon>
        <taxon>Bacilli</taxon>
        <taxon>Lactobacillales</taxon>
        <taxon>Streptococcaceae</taxon>
        <taxon>Lactococcus</taxon>
    </lineage>
</organism>
<dbReference type="Gene3D" id="1.10.260.40">
    <property type="entry name" value="lambda repressor-like DNA-binding domains"/>
    <property type="match status" value="1"/>
</dbReference>
<protein>
    <recommendedName>
        <fullName evidence="1">HTH cro/C1-type domain-containing protein</fullName>
    </recommendedName>
</protein>
<reference evidence="2" key="2">
    <citation type="journal article" date="2023" name="Food Microbiol.">
        <title>Evaluation of the fermentation potential of lactic acid bacteria isolated from herbs, fruits and vegetables as starter cultures in nut-based milk alternatives.</title>
        <authorList>
            <person name="Huang W."/>
            <person name="Dong A."/>
            <person name="Pham H.T."/>
            <person name="Zhou C."/>
            <person name="Huo Z."/>
            <person name="Watjen A.P."/>
            <person name="Prakash S."/>
            <person name="Bang-Berthelsen C.H."/>
            <person name="Turner M.S."/>
        </authorList>
    </citation>
    <scope>NUCLEOTIDE SEQUENCE</scope>
    <source>
        <strain evidence="2">3</strain>
    </source>
</reference>
<comment type="caution">
    <text evidence="2">The sequence shown here is derived from an EMBL/GenBank/DDBJ whole genome shotgun (WGS) entry which is preliminary data.</text>
</comment>
<sequence>MTNLERIRKAKGLTVEQLAEKAEQKEAQAFSSSYCFGGMLHYKNIIRFLEGEKIVTPRPRKTIEYKFIAKALNCSIAELMRRE</sequence>
<dbReference type="EMBL" id="JAOWLY010000016">
    <property type="protein sequence ID" value="MDG4984927.1"/>
    <property type="molecule type" value="Genomic_DNA"/>
</dbReference>
<feature type="domain" description="HTH cro/C1-type" evidence="1">
    <location>
        <begin position="4"/>
        <end position="22"/>
    </location>
</feature>
<evidence type="ECO:0000313" key="2">
    <source>
        <dbReference type="EMBL" id="MDG4984927.1"/>
    </source>
</evidence>
<dbReference type="AlphaFoldDB" id="A0A9X4NKA8"/>
<reference evidence="2" key="1">
    <citation type="submission" date="2022-10" db="EMBL/GenBank/DDBJ databases">
        <authorList>
            <person name="Turner M.S."/>
            <person name="Huang W."/>
        </authorList>
    </citation>
    <scope>NUCLEOTIDE SEQUENCE</scope>
    <source>
        <strain evidence="2">3</strain>
    </source>
</reference>
<accession>A0A9X4NKA8</accession>
<gene>
    <name evidence="2" type="ORF">OGZ51_12305</name>
</gene>
<dbReference type="Proteomes" id="UP001152614">
    <property type="component" value="Unassembled WGS sequence"/>
</dbReference>
<proteinExistence type="predicted"/>
<evidence type="ECO:0000313" key="3">
    <source>
        <dbReference type="Proteomes" id="UP001152614"/>
    </source>
</evidence>
<dbReference type="GO" id="GO:0003677">
    <property type="term" value="F:DNA binding"/>
    <property type="evidence" value="ECO:0007669"/>
    <property type="project" value="InterPro"/>
</dbReference>
<dbReference type="InterPro" id="IPR001387">
    <property type="entry name" value="Cro/C1-type_HTH"/>
</dbReference>
<dbReference type="PROSITE" id="PS50943">
    <property type="entry name" value="HTH_CROC1"/>
    <property type="match status" value="1"/>
</dbReference>
<evidence type="ECO:0000259" key="1">
    <source>
        <dbReference type="PROSITE" id="PS50943"/>
    </source>
</evidence>